<sequence>MAGLFSAMGAQVAKRRVFFSFHYQNDIWRVNQVRQSWRYNHENTRETEGFFDGSIWESSKRTGPDSLKALIREGVKNTSVTCVLVGSQTYQRRWVRYEIARSVVKGNGLLAVKVHRMGDSQGKVSSEGPNPLDYMGVYRAADRILLAEHDGSMWVRYGDYTQALELPTTWRRPHDTNVIQLSTYAGCYCYKSQNGSENFSSWVRQSASDVGR</sequence>
<protein>
    <submittedName>
        <fullName evidence="2">TIR domain-containing protein</fullName>
    </submittedName>
</protein>
<reference evidence="2 3" key="1">
    <citation type="submission" date="2021-06" db="EMBL/GenBank/DDBJ databases">
        <title>Nitratireductor porphyridii sp. nov., isolated from a small marine red alga, Porphyridium purpureum in South Korea.</title>
        <authorList>
            <person name="Kim K.H."/>
            <person name="Kristyanto S."/>
            <person name="Jeon C.O."/>
        </authorList>
    </citation>
    <scope>NUCLEOTIDE SEQUENCE [LARGE SCALE GENOMIC DNA]</scope>
    <source>
        <strain evidence="2 3">R6</strain>
    </source>
</reference>
<dbReference type="Proteomes" id="UP000777661">
    <property type="component" value="Unassembled WGS sequence"/>
</dbReference>
<organism evidence="2 3">
    <name type="scientific">Nitratireductor rhodophyticola</name>
    <dbReference type="NCBI Taxonomy" id="2854036"/>
    <lineage>
        <taxon>Bacteria</taxon>
        <taxon>Pseudomonadati</taxon>
        <taxon>Pseudomonadota</taxon>
        <taxon>Alphaproteobacteria</taxon>
        <taxon>Hyphomicrobiales</taxon>
        <taxon>Phyllobacteriaceae</taxon>
        <taxon>Nitratireductor</taxon>
    </lineage>
</organism>
<feature type="domain" description="Thoeris protein ThsB TIR-like" evidence="1">
    <location>
        <begin position="18"/>
        <end position="116"/>
    </location>
</feature>
<dbReference type="Gene3D" id="3.40.50.11200">
    <property type="match status" value="1"/>
</dbReference>
<dbReference type="InterPro" id="IPR015032">
    <property type="entry name" value="ThsB__TIR-like_domain"/>
</dbReference>
<evidence type="ECO:0000259" key="1">
    <source>
        <dbReference type="Pfam" id="PF08937"/>
    </source>
</evidence>
<evidence type="ECO:0000313" key="2">
    <source>
        <dbReference type="EMBL" id="MBY8917957.1"/>
    </source>
</evidence>
<dbReference type="RefSeq" id="WP_223006346.1">
    <property type="nucleotide sequence ID" value="NZ_JAHSQO010000004.1"/>
</dbReference>
<keyword evidence="3" id="KW-1185">Reference proteome</keyword>
<gene>
    <name evidence="2" type="ORF">KVG22_15230</name>
</gene>
<accession>A0ABS7RAI7</accession>
<name>A0ABS7RAI7_9HYPH</name>
<dbReference type="EMBL" id="JAHSQO010000004">
    <property type="protein sequence ID" value="MBY8917957.1"/>
    <property type="molecule type" value="Genomic_DNA"/>
</dbReference>
<comment type="caution">
    <text evidence="2">The sequence shown here is derived from an EMBL/GenBank/DDBJ whole genome shotgun (WGS) entry which is preliminary data.</text>
</comment>
<dbReference type="Pfam" id="PF08937">
    <property type="entry name" value="ThsB_TIR"/>
    <property type="match status" value="1"/>
</dbReference>
<proteinExistence type="predicted"/>
<evidence type="ECO:0000313" key="3">
    <source>
        <dbReference type="Proteomes" id="UP000777661"/>
    </source>
</evidence>